<keyword evidence="1" id="KW-0472">Membrane</keyword>
<sequence length="190" mass="21585">MFSYYGLAAGCILSVVNYLILGFAFPVDGFYEHSFEIWLACTVVFPGAGNLGFTLLEYRIGHRDLLASFLENITWVPFFFFFFGGLPIHLSQALLAHLFSYNITWGATKKEVERSNFFIEVPRILRRFWLALSLSTLVIIAMVILATPLPPPAWRIPGYDWAVILPLAIVAGSHILYPIVLNPWLMIFSY</sequence>
<keyword evidence="1" id="KW-1133">Transmembrane helix</keyword>
<feature type="transmembrane region" description="Helical" evidence="1">
    <location>
        <begin position="89"/>
        <end position="107"/>
    </location>
</feature>
<feature type="transmembrane region" description="Helical" evidence="1">
    <location>
        <begin position="128"/>
        <end position="149"/>
    </location>
</feature>
<dbReference type="PANTHER" id="PTHR35408">
    <property type="entry name" value="CHROMOSOME 15, WHOLE GENOME SHOTGUN SEQUENCE"/>
    <property type="match status" value="1"/>
</dbReference>
<reference evidence="2 3" key="1">
    <citation type="submission" date="2019-02" db="EMBL/GenBank/DDBJ databases">
        <title>Genome sequencing of the rare red list fungi Bondarzewia mesenterica.</title>
        <authorList>
            <person name="Buettner E."/>
            <person name="Kellner H."/>
        </authorList>
    </citation>
    <scope>NUCLEOTIDE SEQUENCE [LARGE SCALE GENOMIC DNA]</scope>
    <source>
        <strain evidence="2 3">DSM 108281</strain>
    </source>
</reference>
<gene>
    <name evidence="2" type="ORF">EW146_g7729</name>
</gene>
<keyword evidence="3" id="KW-1185">Reference proteome</keyword>
<feature type="transmembrane region" description="Helical" evidence="1">
    <location>
        <begin position="7"/>
        <end position="25"/>
    </location>
</feature>
<dbReference type="OrthoDB" id="38531at2759"/>
<dbReference type="EMBL" id="SGPL01000467">
    <property type="protein sequence ID" value="THH12413.1"/>
    <property type="molecule type" value="Genomic_DNA"/>
</dbReference>
<protein>
    <submittedName>
        <fullName evidence="2">Uncharacterized protein</fullName>
    </submittedName>
</protein>
<accession>A0A4V3XE75</accession>
<evidence type="ECO:0000313" key="3">
    <source>
        <dbReference type="Proteomes" id="UP000310158"/>
    </source>
</evidence>
<organism evidence="2 3">
    <name type="scientific">Bondarzewia mesenterica</name>
    <dbReference type="NCBI Taxonomy" id="1095465"/>
    <lineage>
        <taxon>Eukaryota</taxon>
        <taxon>Fungi</taxon>
        <taxon>Dikarya</taxon>
        <taxon>Basidiomycota</taxon>
        <taxon>Agaricomycotina</taxon>
        <taxon>Agaricomycetes</taxon>
        <taxon>Russulales</taxon>
        <taxon>Bondarzewiaceae</taxon>
        <taxon>Bondarzewia</taxon>
    </lineage>
</organism>
<dbReference type="AlphaFoldDB" id="A0A4V3XE75"/>
<dbReference type="Proteomes" id="UP000310158">
    <property type="component" value="Unassembled WGS sequence"/>
</dbReference>
<name>A0A4V3XE75_9AGAM</name>
<proteinExistence type="predicted"/>
<evidence type="ECO:0000256" key="1">
    <source>
        <dbReference type="SAM" id="Phobius"/>
    </source>
</evidence>
<dbReference type="PANTHER" id="PTHR35408:SF3">
    <property type="entry name" value="GLYCOSYLTRANSFERASE 2-LIKE DOMAIN-CONTAINING PROTEIN"/>
    <property type="match status" value="1"/>
</dbReference>
<comment type="caution">
    <text evidence="2">The sequence shown here is derived from an EMBL/GenBank/DDBJ whole genome shotgun (WGS) entry which is preliminary data.</text>
</comment>
<feature type="transmembrane region" description="Helical" evidence="1">
    <location>
        <begin position="161"/>
        <end position="185"/>
    </location>
</feature>
<evidence type="ECO:0000313" key="2">
    <source>
        <dbReference type="EMBL" id="THH12413.1"/>
    </source>
</evidence>
<feature type="transmembrane region" description="Helical" evidence="1">
    <location>
        <begin position="37"/>
        <end position="58"/>
    </location>
</feature>
<keyword evidence="1" id="KW-0812">Transmembrane</keyword>